<accession>A0A5C3LX94</accession>
<evidence type="ECO:0000259" key="7">
    <source>
        <dbReference type="Pfam" id="PF00248"/>
    </source>
</evidence>
<feature type="active site" description="Proton donor" evidence="4">
    <location>
        <position position="55"/>
    </location>
</feature>
<name>A0A5C3LX94_9AGAR</name>
<feature type="site" description="Lowers pKa of active site Tyr" evidence="6">
    <location>
        <position position="80"/>
    </location>
</feature>
<proteinExistence type="inferred from homology"/>
<dbReference type="PANTHER" id="PTHR43827:SF3">
    <property type="entry name" value="NADP-DEPENDENT OXIDOREDUCTASE DOMAIN-CONTAINING PROTEIN"/>
    <property type="match status" value="1"/>
</dbReference>
<keyword evidence="9" id="KW-1185">Reference proteome</keyword>
<keyword evidence="3" id="KW-0560">Oxidoreductase</keyword>
<dbReference type="Gene3D" id="3.20.20.100">
    <property type="entry name" value="NADP-dependent oxidoreductase domain"/>
    <property type="match status" value="1"/>
</dbReference>
<dbReference type="OrthoDB" id="416253at2759"/>
<dbReference type="InterPro" id="IPR018170">
    <property type="entry name" value="Aldo/ket_reductase_CS"/>
</dbReference>
<dbReference type="InterPro" id="IPR036812">
    <property type="entry name" value="NAD(P)_OxRdtase_dom_sf"/>
</dbReference>
<organism evidence="8 9">
    <name type="scientific">Crucibulum laeve</name>
    <dbReference type="NCBI Taxonomy" id="68775"/>
    <lineage>
        <taxon>Eukaryota</taxon>
        <taxon>Fungi</taxon>
        <taxon>Dikarya</taxon>
        <taxon>Basidiomycota</taxon>
        <taxon>Agaricomycotina</taxon>
        <taxon>Agaricomycetes</taxon>
        <taxon>Agaricomycetidae</taxon>
        <taxon>Agaricales</taxon>
        <taxon>Agaricineae</taxon>
        <taxon>Nidulariaceae</taxon>
        <taxon>Crucibulum</taxon>
    </lineage>
</organism>
<dbReference type="FunFam" id="3.20.20.100:FF:000002">
    <property type="entry name" value="2,5-diketo-D-gluconic acid reductase A"/>
    <property type="match status" value="1"/>
</dbReference>
<dbReference type="GO" id="GO:0016616">
    <property type="term" value="F:oxidoreductase activity, acting on the CH-OH group of donors, NAD or NADP as acceptor"/>
    <property type="evidence" value="ECO:0007669"/>
    <property type="project" value="UniProtKB-ARBA"/>
</dbReference>
<evidence type="ECO:0000256" key="2">
    <source>
        <dbReference type="ARBA" id="ARBA00022857"/>
    </source>
</evidence>
<dbReference type="PANTHER" id="PTHR43827">
    <property type="entry name" value="2,5-DIKETO-D-GLUCONIC ACID REDUCTASE"/>
    <property type="match status" value="1"/>
</dbReference>
<feature type="binding site" evidence="5">
    <location>
        <position position="111"/>
    </location>
    <ligand>
        <name>substrate</name>
    </ligand>
</feature>
<evidence type="ECO:0000256" key="4">
    <source>
        <dbReference type="PIRSR" id="PIRSR000097-1"/>
    </source>
</evidence>
<protein>
    <submittedName>
        <fullName evidence="8">Reductase AKOR2</fullName>
    </submittedName>
</protein>
<evidence type="ECO:0000256" key="3">
    <source>
        <dbReference type="ARBA" id="ARBA00023002"/>
    </source>
</evidence>
<evidence type="ECO:0000256" key="6">
    <source>
        <dbReference type="PIRSR" id="PIRSR000097-3"/>
    </source>
</evidence>
<evidence type="ECO:0000313" key="8">
    <source>
        <dbReference type="EMBL" id="TFK36518.1"/>
    </source>
</evidence>
<keyword evidence="2" id="KW-0521">NADP</keyword>
<dbReference type="PROSITE" id="PS00062">
    <property type="entry name" value="ALDOKETO_REDUCTASE_2"/>
    <property type="match status" value="1"/>
</dbReference>
<dbReference type="Pfam" id="PF00248">
    <property type="entry name" value="Aldo_ket_red"/>
    <property type="match status" value="1"/>
</dbReference>
<dbReference type="CDD" id="cd19071">
    <property type="entry name" value="AKR_AKR1-5-like"/>
    <property type="match status" value="1"/>
</dbReference>
<dbReference type="InterPro" id="IPR023210">
    <property type="entry name" value="NADP_OxRdtase_dom"/>
</dbReference>
<gene>
    <name evidence="8" type="ORF">BDQ12DRAFT_243134</name>
</gene>
<dbReference type="STRING" id="68775.A0A5C3LX94"/>
<dbReference type="Proteomes" id="UP000308652">
    <property type="component" value="Unassembled WGS sequence"/>
</dbReference>
<dbReference type="InterPro" id="IPR020471">
    <property type="entry name" value="AKR"/>
</dbReference>
<dbReference type="PIRSF" id="PIRSF000097">
    <property type="entry name" value="AKR"/>
    <property type="match status" value="1"/>
</dbReference>
<feature type="domain" description="NADP-dependent oxidoreductase" evidence="7">
    <location>
        <begin position="18"/>
        <end position="269"/>
    </location>
</feature>
<evidence type="ECO:0000256" key="5">
    <source>
        <dbReference type="PIRSR" id="PIRSR000097-2"/>
    </source>
</evidence>
<dbReference type="AlphaFoldDB" id="A0A5C3LX94"/>
<dbReference type="SUPFAM" id="SSF51430">
    <property type="entry name" value="NAD(P)-linked oxidoreductase"/>
    <property type="match status" value="1"/>
</dbReference>
<dbReference type="PRINTS" id="PR00069">
    <property type="entry name" value="ALDKETRDTASE"/>
</dbReference>
<comment type="similarity">
    <text evidence="1">Belongs to the aldo/keto reductase family.</text>
</comment>
<sequence length="325" mass="36256">MSSVKRIPLNNGTSIPIIGTGAWAPDEAEAQSQVKGWILTALKNGFRHIDTAKGYLTEAAVGQAIRESGIPRKDIFVTTKLPFTDHHRVAESFNESFKDLDVEYIDLYLMHFPQALEYEPGTRNLAQNPDGSYKKVDTVTFNESWAEIEKLLDTGKVKAIGVSNFSPKNLDKLLSTAKVTPAVNQVELHPYLAQEDLRAYCAEKGIVLTAYTPSGYAEVRGDPLIVELAKKYKSTPNQVILAWHIARDIVIVPKSVNSDRQKENITVSQVLIYLHGMNIEILLQLPTLESEDVKKISGLDRGKRICNGPDKFGQVYGWTMEELGW</sequence>
<dbReference type="PROSITE" id="PS00063">
    <property type="entry name" value="ALDOKETO_REDUCTASE_3"/>
    <property type="match status" value="1"/>
</dbReference>
<dbReference type="PROSITE" id="PS00798">
    <property type="entry name" value="ALDOKETO_REDUCTASE_1"/>
    <property type="match status" value="1"/>
</dbReference>
<evidence type="ECO:0000256" key="1">
    <source>
        <dbReference type="ARBA" id="ARBA00007905"/>
    </source>
</evidence>
<evidence type="ECO:0000313" key="9">
    <source>
        <dbReference type="Proteomes" id="UP000308652"/>
    </source>
</evidence>
<dbReference type="EMBL" id="ML213613">
    <property type="protein sequence ID" value="TFK36518.1"/>
    <property type="molecule type" value="Genomic_DNA"/>
</dbReference>
<reference evidence="8 9" key="1">
    <citation type="journal article" date="2019" name="Nat. Ecol. Evol.">
        <title>Megaphylogeny resolves global patterns of mushroom evolution.</title>
        <authorList>
            <person name="Varga T."/>
            <person name="Krizsan K."/>
            <person name="Foldi C."/>
            <person name="Dima B."/>
            <person name="Sanchez-Garcia M."/>
            <person name="Sanchez-Ramirez S."/>
            <person name="Szollosi G.J."/>
            <person name="Szarkandi J.G."/>
            <person name="Papp V."/>
            <person name="Albert L."/>
            <person name="Andreopoulos W."/>
            <person name="Angelini C."/>
            <person name="Antonin V."/>
            <person name="Barry K.W."/>
            <person name="Bougher N.L."/>
            <person name="Buchanan P."/>
            <person name="Buyck B."/>
            <person name="Bense V."/>
            <person name="Catcheside P."/>
            <person name="Chovatia M."/>
            <person name="Cooper J."/>
            <person name="Damon W."/>
            <person name="Desjardin D."/>
            <person name="Finy P."/>
            <person name="Geml J."/>
            <person name="Haridas S."/>
            <person name="Hughes K."/>
            <person name="Justo A."/>
            <person name="Karasinski D."/>
            <person name="Kautmanova I."/>
            <person name="Kiss B."/>
            <person name="Kocsube S."/>
            <person name="Kotiranta H."/>
            <person name="LaButti K.M."/>
            <person name="Lechner B.E."/>
            <person name="Liimatainen K."/>
            <person name="Lipzen A."/>
            <person name="Lukacs Z."/>
            <person name="Mihaltcheva S."/>
            <person name="Morgado L.N."/>
            <person name="Niskanen T."/>
            <person name="Noordeloos M.E."/>
            <person name="Ohm R.A."/>
            <person name="Ortiz-Santana B."/>
            <person name="Ovrebo C."/>
            <person name="Racz N."/>
            <person name="Riley R."/>
            <person name="Savchenko A."/>
            <person name="Shiryaev A."/>
            <person name="Soop K."/>
            <person name="Spirin V."/>
            <person name="Szebenyi C."/>
            <person name="Tomsovsky M."/>
            <person name="Tulloss R.E."/>
            <person name="Uehling J."/>
            <person name="Grigoriev I.V."/>
            <person name="Vagvolgyi C."/>
            <person name="Papp T."/>
            <person name="Martin F.M."/>
            <person name="Miettinen O."/>
            <person name="Hibbett D.S."/>
            <person name="Nagy L.G."/>
        </authorList>
    </citation>
    <scope>NUCLEOTIDE SEQUENCE [LARGE SCALE GENOMIC DNA]</scope>
    <source>
        <strain evidence="8 9">CBS 166.37</strain>
    </source>
</reference>